<dbReference type="OrthoDB" id="10008801at2759"/>
<dbReference type="AlphaFoldDB" id="A0A164ZDM1"/>
<dbReference type="Proteomes" id="UP000076722">
    <property type="component" value="Unassembled WGS sequence"/>
</dbReference>
<keyword evidence="2" id="KW-1185">Reference proteome</keyword>
<accession>A0A164ZDM1</accession>
<protein>
    <submittedName>
        <fullName evidence="1">Uncharacterized protein</fullName>
    </submittedName>
</protein>
<sequence>MLAILRMSCRPDHLLALRKYATTKAPYLTSRSPLTSQREIHSTPRTAAQHSTNPLVNSPLMQKLQNSPEALSAISNMLDIMRQEGFDTTSGRQPSTMQMLKLFTNARVVAELDNVKEALTKAGIEINQETAMEVLKSMREIDESKK</sequence>
<proteinExistence type="predicted"/>
<name>A0A164ZDM1_9AGAM</name>
<reference evidence="1 2" key="1">
    <citation type="journal article" date="2016" name="Mol. Biol. Evol.">
        <title>Comparative Genomics of Early-Diverging Mushroom-Forming Fungi Provides Insights into the Origins of Lignocellulose Decay Capabilities.</title>
        <authorList>
            <person name="Nagy L.G."/>
            <person name="Riley R."/>
            <person name="Tritt A."/>
            <person name="Adam C."/>
            <person name="Daum C."/>
            <person name="Floudas D."/>
            <person name="Sun H."/>
            <person name="Yadav J.S."/>
            <person name="Pangilinan J."/>
            <person name="Larsson K.H."/>
            <person name="Matsuura K."/>
            <person name="Barry K."/>
            <person name="Labutti K."/>
            <person name="Kuo R."/>
            <person name="Ohm R.A."/>
            <person name="Bhattacharya S.S."/>
            <person name="Shirouzu T."/>
            <person name="Yoshinaga Y."/>
            <person name="Martin F.M."/>
            <person name="Grigoriev I.V."/>
            <person name="Hibbett D.S."/>
        </authorList>
    </citation>
    <scope>NUCLEOTIDE SEQUENCE [LARGE SCALE GENOMIC DNA]</scope>
    <source>
        <strain evidence="1 2">HHB9708</strain>
    </source>
</reference>
<dbReference type="EMBL" id="KV419396">
    <property type="protein sequence ID" value="KZS97638.1"/>
    <property type="molecule type" value="Genomic_DNA"/>
</dbReference>
<evidence type="ECO:0000313" key="1">
    <source>
        <dbReference type="EMBL" id="KZS97638.1"/>
    </source>
</evidence>
<organism evidence="1 2">
    <name type="scientific">Sistotremastrum niveocremeum HHB9708</name>
    <dbReference type="NCBI Taxonomy" id="1314777"/>
    <lineage>
        <taxon>Eukaryota</taxon>
        <taxon>Fungi</taxon>
        <taxon>Dikarya</taxon>
        <taxon>Basidiomycota</taxon>
        <taxon>Agaricomycotina</taxon>
        <taxon>Agaricomycetes</taxon>
        <taxon>Sistotremastrales</taxon>
        <taxon>Sistotremastraceae</taxon>
        <taxon>Sertulicium</taxon>
        <taxon>Sertulicium niveocremeum</taxon>
    </lineage>
</organism>
<evidence type="ECO:0000313" key="2">
    <source>
        <dbReference type="Proteomes" id="UP000076722"/>
    </source>
</evidence>
<gene>
    <name evidence="1" type="ORF">SISNIDRAFT_492985</name>
</gene>